<sequence length="308" mass="34400">MVLTLVGLGLNDERDISIRGLEAIRTADIVYLENYTATLNVDTCRLERFFEKPIVLADRDFVEGQAEAMLEAAETKRVVCLVVGDPFCATTHADLYLRARQRGVTVKVVHNASIMSAVAASGLQLYRFGETVSIPFFDGGWKPVSFYEKIKKNRDNNMHTLCLLDIKVKEQTVENMMKGNNIFEPPRFMTVNTAIEQLLEAAEMHNDENAKKILAFGLARVGADDQMIVSGTLEELLNADLGKPLHSLRPPQNICSHLLSFLVSGWPPRGGRRNSVLLYHVPCLPADGLVKAQQRILNSRRSSGRQYN</sequence>
<dbReference type="CDD" id="cd11647">
    <property type="entry name" value="DHP5_DphB"/>
    <property type="match status" value="1"/>
</dbReference>
<dbReference type="Gene3D" id="3.40.1010.10">
    <property type="entry name" value="Cobalt-precorrin-4 Transmethylase, Domain 1"/>
    <property type="match status" value="1"/>
</dbReference>
<reference evidence="11" key="2">
    <citation type="submission" date="2013-10" db="EMBL/GenBank/DDBJ databases">
        <authorList>
            <person name="Aslett M."/>
        </authorList>
    </citation>
    <scope>NUCLEOTIDE SEQUENCE [LARGE SCALE GENOMIC DNA]</scope>
    <source>
        <strain evidence="11">Houghton</strain>
    </source>
</reference>
<evidence type="ECO:0000256" key="8">
    <source>
        <dbReference type="ARBA" id="ARBA00048752"/>
    </source>
</evidence>
<evidence type="ECO:0000313" key="12">
    <source>
        <dbReference type="Proteomes" id="UP000018050"/>
    </source>
</evidence>
<dbReference type="EC" id="2.1.1.314" evidence="4"/>
<dbReference type="RefSeq" id="XP_013252620.1">
    <property type="nucleotide sequence ID" value="XM_013397166.1"/>
</dbReference>
<evidence type="ECO:0000256" key="9">
    <source>
        <dbReference type="PIRSR" id="PIRSR036432-1"/>
    </source>
</evidence>
<feature type="binding site" evidence="9">
    <location>
        <position position="164"/>
    </location>
    <ligand>
        <name>S-adenosyl-L-methionine</name>
        <dbReference type="ChEBI" id="CHEBI:59789"/>
    </ligand>
</feature>
<organism evidence="11 12">
    <name type="scientific">Eimeria acervulina</name>
    <name type="common">Coccidian parasite</name>
    <dbReference type="NCBI Taxonomy" id="5801"/>
    <lineage>
        <taxon>Eukaryota</taxon>
        <taxon>Sar</taxon>
        <taxon>Alveolata</taxon>
        <taxon>Apicomplexa</taxon>
        <taxon>Conoidasida</taxon>
        <taxon>Coccidia</taxon>
        <taxon>Eucoccidiorida</taxon>
        <taxon>Eimeriorina</taxon>
        <taxon>Eimeriidae</taxon>
        <taxon>Eimeria</taxon>
    </lineage>
</organism>
<dbReference type="NCBIfam" id="TIGR00522">
    <property type="entry name" value="dph5"/>
    <property type="match status" value="1"/>
</dbReference>
<dbReference type="VEuPathDB" id="ToxoDB:EAH_00020470"/>
<evidence type="ECO:0000256" key="3">
    <source>
        <dbReference type="ARBA" id="ARBA00006729"/>
    </source>
</evidence>
<evidence type="ECO:0000256" key="1">
    <source>
        <dbReference type="ARBA" id="ARBA00004006"/>
    </source>
</evidence>
<dbReference type="FunFam" id="3.30.950.10:FF:000004">
    <property type="entry name" value="Diphthine synthase putative"/>
    <property type="match status" value="1"/>
</dbReference>
<dbReference type="SUPFAM" id="SSF53790">
    <property type="entry name" value="Tetrapyrrole methylase"/>
    <property type="match status" value="1"/>
</dbReference>
<name>U6GEB4_EIMAC</name>
<feature type="binding site" evidence="9">
    <location>
        <position position="85"/>
    </location>
    <ligand>
        <name>S-adenosyl-L-methionine</name>
        <dbReference type="ChEBI" id="CHEBI:59789"/>
    </ligand>
</feature>
<dbReference type="PANTHER" id="PTHR10882">
    <property type="entry name" value="DIPHTHINE SYNTHASE"/>
    <property type="match status" value="1"/>
</dbReference>
<dbReference type="PANTHER" id="PTHR10882:SF0">
    <property type="entry name" value="DIPHTHINE METHYL ESTER SYNTHASE"/>
    <property type="match status" value="1"/>
</dbReference>
<feature type="binding site" evidence="9">
    <location>
        <position position="10"/>
    </location>
    <ligand>
        <name>S-adenosyl-L-methionine</name>
        <dbReference type="ChEBI" id="CHEBI:59789"/>
    </ligand>
</feature>
<comment type="similarity">
    <text evidence="3">Belongs to the diphthine synthase family.</text>
</comment>
<evidence type="ECO:0000256" key="5">
    <source>
        <dbReference type="ARBA" id="ARBA00022603"/>
    </source>
</evidence>
<feature type="binding site" evidence="9">
    <location>
        <begin position="113"/>
        <end position="114"/>
    </location>
    <ligand>
        <name>S-adenosyl-L-methionine</name>
        <dbReference type="ChEBI" id="CHEBI:59789"/>
    </ligand>
</feature>
<evidence type="ECO:0000256" key="2">
    <source>
        <dbReference type="ARBA" id="ARBA00005156"/>
    </source>
</evidence>
<dbReference type="OMA" id="HNASIMS"/>
<accession>U6GEB4</accession>
<proteinExistence type="inferred from homology"/>
<dbReference type="EMBL" id="HG670492">
    <property type="protein sequence ID" value="CDI76919.1"/>
    <property type="molecule type" value="Genomic_DNA"/>
</dbReference>
<dbReference type="Pfam" id="PF00590">
    <property type="entry name" value="TP_methylase"/>
    <property type="match status" value="1"/>
</dbReference>
<evidence type="ECO:0000256" key="4">
    <source>
        <dbReference type="ARBA" id="ARBA00011927"/>
    </source>
</evidence>
<dbReference type="GO" id="GO:0141133">
    <property type="term" value="F:diphthine methyl ester synthase activity"/>
    <property type="evidence" value="ECO:0007669"/>
    <property type="project" value="UniProtKB-EC"/>
</dbReference>
<dbReference type="Gene3D" id="3.30.950.10">
    <property type="entry name" value="Methyltransferase, Cobalt-precorrin-4 Transmethylase, Domain 2"/>
    <property type="match status" value="1"/>
</dbReference>
<evidence type="ECO:0000256" key="7">
    <source>
        <dbReference type="ARBA" id="ARBA00022691"/>
    </source>
</evidence>
<dbReference type="GO" id="GO:0032259">
    <property type="term" value="P:methylation"/>
    <property type="evidence" value="ECO:0007669"/>
    <property type="project" value="UniProtKB-KW"/>
</dbReference>
<dbReference type="InterPro" id="IPR014777">
    <property type="entry name" value="4pyrrole_Mease_sub1"/>
</dbReference>
<dbReference type="UniPathway" id="UPA00559"/>
<feature type="binding site" evidence="9">
    <location>
        <position position="221"/>
    </location>
    <ligand>
        <name>S-adenosyl-L-methionine</name>
        <dbReference type="ChEBI" id="CHEBI:59789"/>
    </ligand>
</feature>
<dbReference type="GeneID" id="25270117"/>
<protein>
    <recommendedName>
        <fullName evidence="4">diphthine methyl ester synthase</fullName>
        <ecNumber evidence="4">2.1.1.314</ecNumber>
    </recommendedName>
</protein>
<dbReference type="AlphaFoldDB" id="U6GEB4"/>
<evidence type="ECO:0000259" key="10">
    <source>
        <dbReference type="Pfam" id="PF00590"/>
    </source>
</evidence>
<dbReference type="OrthoDB" id="2516at2759"/>
<comment type="catalytic activity">
    <reaction evidence="8">
        <text>2-[(3S)-amino-3-carboxypropyl]-L-histidyl-[translation elongation factor 2] + 4 S-adenosyl-L-methionine = diphthine methyl ester-[translation elongation factor 2] + 4 S-adenosyl-L-homocysteine + 3 H(+)</text>
        <dbReference type="Rhea" id="RHEA:42652"/>
        <dbReference type="Rhea" id="RHEA-COMP:9749"/>
        <dbReference type="Rhea" id="RHEA-COMP:10173"/>
        <dbReference type="ChEBI" id="CHEBI:15378"/>
        <dbReference type="ChEBI" id="CHEBI:57856"/>
        <dbReference type="ChEBI" id="CHEBI:59789"/>
        <dbReference type="ChEBI" id="CHEBI:73995"/>
        <dbReference type="ChEBI" id="CHEBI:79005"/>
        <dbReference type="EC" id="2.1.1.314"/>
    </reaction>
</comment>
<comment type="pathway">
    <text evidence="2">Protein modification; peptidyl-diphthamide biosynthesis.</text>
</comment>
<dbReference type="GO" id="GO:0017183">
    <property type="term" value="P:protein histidyl modification to diphthamide"/>
    <property type="evidence" value="ECO:0007669"/>
    <property type="project" value="UniProtKB-UniPathway"/>
</dbReference>
<comment type="function">
    <text evidence="1">S-adenosyl-L-methionine-dependent methyltransferase that catalyzes four methylations of the modified target histidine residue in translation elongation factor 2 (EF-2), to form an intermediate called diphthine methyl ester. The four successive methylation reactions represent the second step of diphthamide biosynthesis.</text>
</comment>
<dbReference type="InterPro" id="IPR035996">
    <property type="entry name" value="4pyrrol_Methylase_sf"/>
</dbReference>
<dbReference type="PIRSF" id="PIRSF036432">
    <property type="entry name" value="Diphthine_synth"/>
    <property type="match status" value="1"/>
</dbReference>
<keyword evidence="5" id="KW-0489">Methyltransferase</keyword>
<reference evidence="11" key="1">
    <citation type="submission" date="2013-10" db="EMBL/GenBank/DDBJ databases">
        <title>Genomic analysis of the causative agents of coccidiosis in chickens.</title>
        <authorList>
            <person name="Reid A.J."/>
            <person name="Blake D."/>
            <person name="Billington K."/>
            <person name="Browne H."/>
            <person name="Dunn M."/>
            <person name="Hung S."/>
            <person name="Kawahara F."/>
            <person name="Miranda-Saavedra D."/>
            <person name="Mourier T."/>
            <person name="Nagra H."/>
            <person name="Otto T.D."/>
            <person name="Rawlings N."/>
            <person name="Sanchez A."/>
            <person name="Sanders M."/>
            <person name="Subramaniam C."/>
            <person name="Tay Y."/>
            <person name="Dear P."/>
            <person name="Doerig C."/>
            <person name="Gruber A."/>
            <person name="Parkinson J."/>
            <person name="Shirley M."/>
            <person name="Wan K.L."/>
            <person name="Berriman M."/>
            <person name="Tomley F."/>
            <person name="Pain A."/>
        </authorList>
    </citation>
    <scope>NUCLEOTIDE SEQUENCE [LARGE SCALE GENOMIC DNA]</scope>
    <source>
        <strain evidence="11">Houghton</strain>
    </source>
</reference>
<keyword evidence="6" id="KW-0808">Transferase</keyword>
<keyword evidence="12" id="KW-1185">Reference proteome</keyword>
<feature type="domain" description="Tetrapyrrole methylase" evidence="10">
    <location>
        <begin position="3"/>
        <end position="236"/>
    </location>
</feature>
<gene>
    <name evidence="11" type="ORF">EAH_00020470</name>
</gene>
<dbReference type="InterPro" id="IPR014776">
    <property type="entry name" value="4pyrrole_Mease_sub2"/>
</dbReference>
<evidence type="ECO:0000313" key="11">
    <source>
        <dbReference type="EMBL" id="CDI76919.1"/>
    </source>
</evidence>
<keyword evidence="7 9" id="KW-0949">S-adenosyl-L-methionine</keyword>
<dbReference type="InterPro" id="IPR004551">
    <property type="entry name" value="Dphthn_synthase"/>
</dbReference>
<dbReference type="Proteomes" id="UP000018050">
    <property type="component" value="Unassembled WGS sequence"/>
</dbReference>
<dbReference type="InterPro" id="IPR000878">
    <property type="entry name" value="4pyrrol_Mease"/>
</dbReference>
<feature type="binding site" evidence="9">
    <location>
        <position position="246"/>
    </location>
    <ligand>
        <name>S-adenosyl-L-methionine</name>
        <dbReference type="ChEBI" id="CHEBI:59789"/>
    </ligand>
</feature>
<dbReference type="HAMAP" id="MF_01084">
    <property type="entry name" value="Diphthine_synth"/>
    <property type="match status" value="1"/>
</dbReference>
<evidence type="ECO:0000256" key="6">
    <source>
        <dbReference type="ARBA" id="ARBA00022679"/>
    </source>
</evidence>